<gene>
    <name evidence="1" type="primary">g4436</name>
    <name evidence="1" type="ORF">VP750_LOCUS3779</name>
</gene>
<dbReference type="EMBL" id="CAXHTA020000006">
    <property type="protein sequence ID" value="CAL5222120.1"/>
    <property type="molecule type" value="Genomic_DNA"/>
</dbReference>
<sequence>MARLRIDEKHVSMNVPRLLQHVLLVISFRWDVQKLIYLKSALYNAHQYQTSVAIHVVCDEAAALRHVLHTWEYPVTVNESQNLDNDTNTFSLLWEHRGIMQAAAMSGLYTTYIYMEDDTGLRWSSLVSWALDQQILEPLGFSRGFYRTEISPVDGATMMLDTTEPINLTTYNRTVTVESHGSDLCLPVTSDRASISTICPNKHFVQLKRTFMGMWIASHTELLNWIQHDFWHKAQSLGAVVPDPLLDYPERTTGLFAYVDPPTGFLTRSVVPYDPERKVLVTTAEISHERNGYSIYSTEPGPGLRRVADVFQASEK</sequence>
<comment type="caution">
    <text evidence="1">The sequence shown here is derived from an EMBL/GenBank/DDBJ whole genome shotgun (WGS) entry which is preliminary data.</text>
</comment>
<reference evidence="1 2" key="1">
    <citation type="submission" date="2024-06" db="EMBL/GenBank/DDBJ databases">
        <authorList>
            <person name="Kraege A."/>
            <person name="Thomma B."/>
        </authorList>
    </citation>
    <scope>NUCLEOTIDE SEQUENCE [LARGE SCALE GENOMIC DNA]</scope>
</reference>
<dbReference type="Proteomes" id="UP001497392">
    <property type="component" value="Unassembled WGS sequence"/>
</dbReference>
<accession>A0ABP1FU95</accession>
<evidence type="ECO:0000313" key="2">
    <source>
        <dbReference type="Proteomes" id="UP001497392"/>
    </source>
</evidence>
<keyword evidence="2" id="KW-1185">Reference proteome</keyword>
<name>A0ABP1FU95_9CHLO</name>
<evidence type="ECO:0000313" key="1">
    <source>
        <dbReference type="EMBL" id="CAL5222120.1"/>
    </source>
</evidence>
<protein>
    <submittedName>
        <fullName evidence="1">G4436 protein</fullName>
    </submittedName>
</protein>
<organism evidence="1 2">
    <name type="scientific">Coccomyxa viridis</name>
    <dbReference type="NCBI Taxonomy" id="1274662"/>
    <lineage>
        <taxon>Eukaryota</taxon>
        <taxon>Viridiplantae</taxon>
        <taxon>Chlorophyta</taxon>
        <taxon>core chlorophytes</taxon>
        <taxon>Trebouxiophyceae</taxon>
        <taxon>Trebouxiophyceae incertae sedis</taxon>
        <taxon>Coccomyxaceae</taxon>
        <taxon>Coccomyxa</taxon>
    </lineage>
</organism>
<proteinExistence type="predicted"/>